<evidence type="ECO:0000313" key="1">
    <source>
        <dbReference type="EMBL" id="SFV60877.1"/>
    </source>
</evidence>
<dbReference type="EMBL" id="FPHE01000103">
    <property type="protein sequence ID" value="SFV60877.1"/>
    <property type="molecule type" value="Genomic_DNA"/>
</dbReference>
<dbReference type="AlphaFoldDB" id="A0A1W1C588"/>
<proteinExistence type="predicted"/>
<accession>A0A1W1C588</accession>
<gene>
    <name evidence="1" type="ORF">MNB_SV-12-1164</name>
</gene>
<name>A0A1W1C588_9ZZZZ</name>
<reference evidence="1" key="1">
    <citation type="submission" date="2016-10" db="EMBL/GenBank/DDBJ databases">
        <authorList>
            <person name="de Groot N.N."/>
        </authorList>
    </citation>
    <scope>NUCLEOTIDE SEQUENCE</scope>
</reference>
<sequence>MTQSAKHAASGAIQKILRQRGDDPLFPMGKGSSSIISILLE</sequence>
<protein>
    <submittedName>
        <fullName evidence="1">Uncharacterized protein</fullName>
    </submittedName>
</protein>
<organism evidence="1">
    <name type="scientific">hydrothermal vent metagenome</name>
    <dbReference type="NCBI Taxonomy" id="652676"/>
    <lineage>
        <taxon>unclassified sequences</taxon>
        <taxon>metagenomes</taxon>
        <taxon>ecological metagenomes</taxon>
    </lineage>
</organism>